<protein>
    <submittedName>
        <fullName evidence="1">Glycosyltransferase family 2 protein</fullName>
    </submittedName>
</protein>
<dbReference type="EMBL" id="JAPPUY010000001">
    <property type="protein sequence ID" value="MCY4744630.1"/>
    <property type="molecule type" value="Genomic_DNA"/>
</dbReference>
<evidence type="ECO:0000313" key="1">
    <source>
        <dbReference type="EMBL" id="MCY4744630.1"/>
    </source>
</evidence>
<sequence length="315" mass="35315">MTLTVLFASHNGAGTLPAMLQAFKSVIVPEACELQIIAVDNDSSDNTHALLQAASAELPLTVLQHRARGKNRALNAGLALARGELIVFTDDDVLPDPNWLVELHRSALAHTEFDIFGGHILPHWPSPPPRWVLEKTPLGVTFGLTDPQMPAGDVFPGLIWGANMMVRRTVFDAGMRFNEQIGPSAGQYVMGSETEFNLRAHAQGRRCWFEPRAAVQHIIRPKQLDPQWVIQRAYRFGRNAWNQQAGNGDGTPTFLGMPRWRFRSFIDHRLKALRLRGTDEAFVHEWELAFLRGFFAQWWQTRRADARAPAAGGSR</sequence>
<name>A0ACC6C8B4_9BURK</name>
<proteinExistence type="predicted"/>
<gene>
    <name evidence="1" type="ORF">NYO99_06555</name>
</gene>
<comment type="caution">
    <text evidence="1">The sequence shown here is derived from an EMBL/GenBank/DDBJ whole genome shotgun (WGS) entry which is preliminary data.</text>
</comment>
<accession>A0ACC6C8B4</accession>
<dbReference type="Proteomes" id="UP001076464">
    <property type="component" value="Unassembled WGS sequence"/>
</dbReference>
<keyword evidence="2" id="KW-1185">Reference proteome</keyword>
<organism evidence="1 2">
    <name type="scientific">Roseateles hydrophilus</name>
    <dbReference type="NCBI Taxonomy" id="2975054"/>
    <lineage>
        <taxon>Bacteria</taxon>
        <taxon>Pseudomonadati</taxon>
        <taxon>Pseudomonadota</taxon>
        <taxon>Betaproteobacteria</taxon>
        <taxon>Burkholderiales</taxon>
        <taxon>Sphaerotilaceae</taxon>
        <taxon>Roseateles</taxon>
    </lineage>
</organism>
<reference evidence="1" key="1">
    <citation type="submission" date="2022-08" db="EMBL/GenBank/DDBJ databases">
        <title>Genome sequencing of Pelomonas sp. UHG3.</title>
        <authorList>
            <person name="So Y."/>
        </authorList>
    </citation>
    <scope>NUCLEOTIDE SEQUENCE</scope>
    <source>
        <strain evidence="1">UHG3</strain>
    </source>
</reference>
<evidence type="ECO:0000313" key="2">
    <source>
        <dbReference type="Proteomes" id="UP001076464"/>
    </source>
</evidence>